<proteinExistence type="predicted"/>
<dbReference type="EMBL" id="JAAGWK010000021">
    <property type="protein sequence ID" value="NEL55183.1"/>
    <property type="molecule type" value="Genomic_DNA"/>
</dbReference>
<protein>
    <submittedName>
        <fullName evidence="2">Uncharacterized protein</fullName>
    </submittedName>
</protein>
<keyword evidence="3" id="KW-1185">Reference proteome</keyword>
<dbReference type="Proteomes" id="UP000470470">
    <property type="component" value="Unassembled WGS sequence"/>
</dbReference>
<keyword evidence="1" id="KW-0812">Transmembrane</keyword>
<sequence length="64" mass="6733">MNTLPMPPMQGAEKRTSAIAILGAVLGLAIVALVPASNLLLYVGVALITSSTITCLKAWARQRR</sequence>
<dbReference type="RefSeq" id="WP_152731506.1">
    <property type="nucleotide sequence ID" value="NZ_JAABOZ010000008.1"/>
</dbReference>
<dbReference type="AlphaFoldDB" id="A0A7K3WI55"/>
<reference evidence="2 3" key="1">
    <citation type="submission" date="2020-02" db="EMBL/GenBank/DDBJ databases">
        <title>The whole genome sequence of CPCC 205119.</title>
        <authorList>
            <person name="Jiang Z."/>
        </authorList>
    </citation>
    <scope>NUCLEOTIDE SEQUENCE [LARGE SCALE GENOMIC DNA]</scope>
    <source>
        <strain evidence="2 3">CPCC 205119</strain>
    </source>
</reference>
<name>A0A7K3WI55_9ACTN</name>
<comment type="caution">
    <text evidence="2">The sequence shown here is derived from an EMBL/GenBank/DDBJ whole genome shotgun (WGS) entry which is preliminary data.</text>
</comment>
<evidence type="ECO:0000313" key="3">
    <source>
        <dbReference type="Proteomes" id="UP000470470"/>
    </source>
</evidence>
<gene>
    <name evidence="2" type="ORF">G1H19_14385</name>
</gene>
<keyword evidence="1" id="KW-0472">Membrane</keyword>
<keyword evidence="1" id="KW-1133">Transmembrane helix</keyword>
<evidence type="ECO:0000313" key="2">
    <source>
        <dbReference type="EMBL" id="NEL55183.1"/>
    </source>
</evidence>
<feature type="transmembrane region" description="Helical" evidence="1">
    <location>
        <begin position="16"/>
        <end position="34"/>
    </location>
</feature>
<evidence type="ECO:0000256" key="1">
    <source>
        <dbReference type="SAM" id="Phobius"/>
    </source>
</evidence>
<accession>A0A7K3WI55</accession>
<organism evidence="2 3">
    <name type="scientific">Goekera deserti</name>
    <dbReference type="NCBI Taxonomy" id="2497753"/>
    <lineage>
        <taxon>Bacteria</taxon>
        <taxon>Bacillati</taxon>
        <taxon>Actinomycetota</taxon>
        <taxon>Actinomycetes</taxon>
        <taxon>Geodermatophilales</taxon>
        <taxon>Geodermatophilaceae</taxon>
        <taxon>Goekera</taxon>
    </lineage>
</organism>
<feature type="transmembrane region" description="Helical" evidence="1">
    <location>
        <begin position="40"/>
        <end position="60"/>
    </location>
</feature>